<organism evidence="1 2">
    <name type="scientific">Parthenolecanium corni</name>
    <dbReference type="NCBI Taxonomy" id="536013"/>
    <lineage>
        <taxon>Eukaryota</taxon>
        <taxon>Metazoa</taxon>
        <taxon>Ecdysozoa</taxon>
        <taxon>Arthropoda</taxon>
        <taxon>Hexapoda</taxon>
        <taxon>Insecta</taxon>
        <taxon>Pterygota</taxon>
        <taxon>Neoptera</taxon>
        <taxon>Paraneoptera</taxon>
        <taxon>Hemiptera</taxon>
        <taxon>Sternorrhyncha</taxon>
        <taxon>Coccoidea</taxon>
        <taxon>Coccidae</taxon>
        <taxon>Parthenolecanium</taxon>
    </lineage>
</organism>
<protein>
    <submittedName>
        <fullName evidence="1">Uncharacterized protein</fullName>
    </submittedName>
</protein>
<dbReference type="Proteomes" id="UP001367676">
    <property type="component" value="Unassembled WGS sequence"/>
</dbReference>
<accession>A0AAN9TKX7</accession>
<sequence length="151" mass="17309">MNNATGNDWAEWNDSRTKPVWVGVVSVSNTEYRKPSNYPQIRSAMTQSHRRFARPQNFQENNRPVRRMNVDGVKRDSRRKFPTFEVGCVPIYTLYKSITLPPIDVHDSLQACDAIAICSKGYGRPATTIPSIHIYSNFYRCPRAAIDLVDE</sequence>
<name>A0AAN9TKX7_9HEMI</name>
<keyword evidence="2" id="KW-1185">Reference proteome</keyword>
<gene>
    <name evidence="1" type="ORF">V9T40_013198</name>
</gene>
<evidence type="ECO:0000313" key="1">
    <source>
        <dbReference type="EMBL" id="KAK7595373.1"/>
    </source>
</evidence>
<comment type="caution">
    <text evidence="1">The sequence shown here is derived from an EMBL/GenBank/DDBJ whole genome shotgun (WGS) entry which is preliminary data.</text>
</comment>
<dbReference type="EMBL" id="JBBCAQ010000018">
    <property type="protein sequence ID" value="KAK7595373.1"/>
    <property type="molecule type" value="Genomic_DNA"/>
</dbReference>
<proteinExistence type="predicted"/>
<dbReference type="AlphaFoldDB" id="A0AAN9TKX7"/>
<reference evidence="1 2" key="1">
    <citation type="submission" date="2024-03" db="EMBL/GenBank/DDBJ databases">
        <title>Adaptation during the transition from Ophiocordyceps entomopathogen to insect associate is accompanied by gene loss and intensified selection.</title>
        <authorList>
            <person name="Ward C.M."/>
            <person name="Onetto C.A."/>
            <person name="Borneman A.R."/>
        </authorList>
    </citation>
    <scope>NUCLEOTIDE SEQUENCE [LARGE SCALE GENOMIC DNA]</scope>
    <source>
        <strain evidence="1">AWRI1</strain>
        <tissue evidence="1">Single Adult Female</tissue>
    </source>
</reference>
<evidence type="ECO:0000313" key="2">
    <source>
        <dbReference type="Proteomes" id="UP001367676"/>
    </source>
</evidence>